<evidence type="ECO:0000313" key="2">
    <source>
        <dbReference type="Proteomes" id="UP000507470"/>
    </source>
</evidence>
<organism evidence="1 2">
    <name type="scientific">Mytilus coruscus</name>
    <name type="common">Sea mussel</name>
    <dbReference type="NCBI Taxonomy" id="42192"/>
    <lineage>
        <taxon>Eukaryota</taxon>
        <taxon>Metazoa</taxon>
        <taxon>Spiralia</taxon>
        <taxon>Lophotrochozoa</taxon>
        <taxon>Mollusca</taxon>
        <taxon>Bivalvia</taxon>
        <taxon>Autobranchia</taxon>
        <taxon>Pteriomorphia</taxon>
        <taxon>Mytilida</taxon>
        <taxon>Mytiloidea</taxon>
        <taxon>Mytilidae</taxon>
        <taxon>Mytilinae</taxon>
        <taxon>Mytilus</taxon>
    </lineage>
</organism>
<evidence type="ECO:0008006" key="3">
    <source>
        <dbReference type="Google" id="ProtNLM"/>
    </source>
</evidence>
<evidence type="ECO:0000313" key="1">
    <source>
        <dbReference type="EMBL" id="CAC5390425.1"/>
    </source>
</evidence>
<accession>A0A6J8C238</accession>
<name>A0A6J8C238_MYTCO</name>
<dbReference type="EMBL" id="CACVKT020004521">
    <property type="protein sequence ID" value="CAC5390425.1"/>
    <property type="molecule type" value="Genomic_DNA"/>
</dbReference>
<keyword evidence="2" id="KW-1185">Reference proteome</keyword>
<proteinExistence type="predicted"/>
<dbReference type="AlphaFoldDB" id="A0A6J8C238"/>
<dbReference type="OrthoDB" id="416119at2759"/>
<dbReference type="PANTHER" id="PTHR31635:SF196">
    <property type="entry name" value="REVERSE TRANSCRIPTASE DOMAIN-CONTAINING PROTEIN-RELATED"/>
    <property type="match status" value="1"/>
</dbReference>
<protein>
    <recommendedName>
        <fullName evidence="3">Reverse transcriptase domain-containing protein</fullName>
    </recommendedName>
</protein>
<dbReference type="PANTHER" id="PTHR31635">
    <property type="entry name" value="REVERSE TRANSCRIPTASE DOMAIN-CONTAINING PROTEIN-RELATED"/>
    <property type="match status" value="1"/>
</dbReference>
<reference evidence="1 2" key="1">
    <citation type="submission" date="2020-06" db="EMBL/GenBank/DDBJ databases">
        <authorList>
            <person name="Li R."/>
            <person name="Bekaert M."/>
        </authorList>
    </citation>
    <scope>NUCLEOTIDE SEQUENCE [LARGE SCALE GENOMIC DNA]</scope>
    <source>
        <strain evidence="2">wild</strain>
    </source>
</reference>
<sequence>MEKYKQENNSIKELINDSNESVYDTEGILDLQFKFYKELYSCVDTDNDKMSELLDSVDTKINDNDCNLCDSDISDHADDTTLSLYNKESIPDVFKKFDLYSKATGAKINKQKSEILCVGYGELSDVEKEQFGLQICKDAIQLLVVYVGPNKSLCDDMNWKNKIKKVRSLLNMWLQRQLTLQGRVTVVNTLMLARFWYALFVTSMSEWAYVEIKILCVNSIWDNISHLVKYSSIVDEKINGGLQFSDIKCKMYAFRLKYIGRLIDDQYHVLWKDTFKYFVSKIYGMQLGLEILYTKIPNCELKCIPMVYQEMCQALYSLGCKIDFQLFVENIYDQPLFFNPKIVLNDKTIIWFDFIQAGIVTIKDICYEVKTGFLPKNAIVDMIDNICDYVNIQYVIDRYYCLLSIIPEDWKNTINTYVHHRNIDITIDISVSIKNVPCDLKSYNVKKLYLCLLEDIIEEPIGPII</sequence>
<dbReference type="Proteomes" id="UP000507470">
    <property type="component" value="Unassembled WGS sequence"/>
</dbReference>
<gene>
    <name evidence="1" type="ORF">MCOR_25524</name>
</gene>